<name>A0ABQ2FCC8_9MICO</name>
<dbReference type="InterPro" id="IPR017867">
    <property type="entry name" value="Tyr_phospatase_low_mol_wt"/>
</dbReference>
<dbReference type="EMBL" id="BMLB01000007">
    <property type="protein sequence ID" value="GGK80590.1"/>
    <property type="molecule type" value="Genomic_DNA"/>
</dbReference>
<dbReference type="InterPro" id="IPR036196">
    <property type="entry name" value="Ptyr_pPase_sf"/>
</dbReference>
<dbReference type="Proteomes" id="UP000662111">
    <property type="component" value="Unassembled WGS sequence"/>
</dbReference>
<evidence type="ECO:0000256" key="3">
    <source>
        <dbReference type="ARBA" id="ARBA00022912"/>
    </source>
</evidence>
<dbReference type="Gene3D" id="3.40.50.2300">
    <property type="match status" value="1"/>
</dbReference>
<keyword evidence="2" id="KW-0378">Hydrolase</keyword>
<evidence type="ECO:0000313" key="5">
    <source>
        <dbReference type="EMBL" id="GGK80590.1"/>
    </source>
</evidence>
<dbReference type="PANTHER" id="PTHR11717">
    <property type="entry name" value="LOW MOLECULAR WEIGHT PROTEIN TYROSINE PHOSPHATASE"/>
    <property type="match status" value="1"/>
</dbReference>
<sequence>MGGVDEGAILMVCTGNVCRSPLLERLVQRALDERYGSGAVPVRSAGTLALVGNPMDERAAGVLQGLGGDPDGFVARRLTEPMIASASLVLTATRDHRAQVSRMHPRAMKRTFTFPELAHILSRVPDEELPTTTDPHERLAELARLATTHRGRHRPASMDDLDIVDPFRREDEVYAAMGRQVEAAYPGVLRGLTGPNRAS</sequence>
<proteinExistence type="inferred from homology"/>
<gene>
    <name evidence="5" type="ORF">GCM10011509_31400</name>
</gene>
<feature type="domain" description="Phosphotyrosine protein phosphatase I" evidence="4">
    <location>
        <begin position="7"/>
        <end position="195"/>
    </location>
</feature>
<reference evidence="6" key="1">
    <citation type="journal article" date="2019" name="Int. J. Syst. Evol. Microbiol.">
        <title>The Global Catalogue of Microorganisms (GCM) 10K type strain sequencing project: providing services to taxonomists for standard genome sequencing and annotation.</title>
        <authorList>
            <consortium name="The Broad Institute Genomics Platform"/>
            <consortium name="The Broad Institute Genome Sequencing Center for Infectious Disease"/>
            <person name="Wu L."/>
            <person name="Ma J."/>
        </authorList>
    </citation>
    <scope>NUCLEOTIDE SEQUENCE [LARGE SCALE GENOMIC DNA]</scope>
    <source>
        <strain evidence="6">CGMCC 1.5362</strain>
    </source>
</reference>
<comment type="similarity">
    <text evidence="1">Belongs to the low molecular weight phosphotyrosine protein phosphatase family.</text>
</comment>
<protein>
    <submittedName>
        <fullName evidence="5">Low molecular weight phosphatase family protein</fullName>
    </submittedName>
</protein>
<evidence type="ECO:0000313" key="6">
    <source>
        <dbReference type="Proteomes" id="UP000662111"/>
    </source>
</evidence>
<dbReference type="InterPro" id="IPR023485">
    <property type="entry name" value="Ptyr_pPase"/>
</dbReference>
<evidence type="ECO:0000256" key="1">
    <source>
        <dbReference type="ARBA" id="ARBA00011063"/>
    </source>
</evidence>
<accession>A0ABQ2FCC8</accession>
<comment type="caution">
    <text evidence="5">The sequence shown here is derived from an EMBL/GenBank/DDBJ whole genome shotgun (WGS) entry which is preliminary data.</text>
</comment>
<evidence type="ECO:0000256" key="2">
    <source>
        <dbReference type="ARBA" id="ARBA00022801"/>
    </source>
</evidence>
<dbReference type="InterPro" id="IPR050438">
    <property type="entry name" value="LMW_PTPase"/>
</dbReference>
<dbReference type="PRINTS" id="PR00719">
    <property type="entry name" value="LMWPTPASE"/>
</dbReference>
<dbReference type="SMART" id="SM00226">
    <property type="entry name" value="LMWPc"/>
    <property type="match status" value="1"/>
</dbReference>
<dbReference type="Pfam" id="PF01451">
    <property type="entry name" value="LMWPc"/>
    <property type="match status" value="1"/>
</dbReference>
<dbReference type="SUPFAM" id="SSF52788">
    <property type="entry name" value="Phosphotyrosine protein phosphatases I"/>
    <property type="match status" value="1"/>
</dbReference>
<keyword evidence="6" id="KW-1185">Reference proteome</keyword>
<evidence type="ECO:0000259" key="4">
    <source>
        <dbReference type="SMART" id="SM00226"/>
    </source>
</evidence>
<dbReference type="PANTHER" id="PTHR11717:SF31">
    <property type="entry name" value="LOW MOLECULAR WEIGHT PROTEIN-TYROSINE-PHOSPHATASE ETP-RELATED"/>
    <property type="match status" value="1"/>
</dbReference>
<organism evidence="5 6">
    <name type="scientific">Ornithinimicrobium pekingense</name>
    <dbReference type="NCBI Taxonomy" id="384677"/>
    <lineage>
        <taxon>Bacteria</taxon>
        <taxon>Bacillati</taxon>
        <taxon>Actinomycetota</taxon>
        <taxon>Actinomycetes</taxon>
        <taxon>Micrococcales</taxon>
        <taxon>Ornithinimicrobiaceae</taxon>
        <taxon>Ornithinimicrobium</taxon>
    </lineage>
</organism>
<keyword evidence="3" id="KW-0904">Protein phosphatase</keyword>